<dbReference type="RefSeq" id="WP_232496953.1">
    <property type="nucleotide sequence ID" value="NZ_BAAANH010000001.1"/>
</dbReference>
<dbReference type="PANTHER" id="PTHR43178:SF5">
    <property type="entry name" value="LIPOAMIDE ACYLTRANSFERASE COMPONENT OF BRANCHED-CHAIN ALPHA-KETO ACID DEHYDROGENASE COMPLEX, MITOCHONDRIAL"/>
    <property type="match status" value="1"/>
</dbReference>
<comment type="cofactor">
    <cofactor evidence="1 6">
        <name>(R)-lipoate</name>
        <dbReference type="ChEBI" id="CHEBI:83088"/>
    </cofactor>
</comment>
<dbReference type="CDD" id="cd06849">
    <property type="entry name" value="lipoyl_domain"/>
    <property type="match status" value="1"/>
</dbReference>
<dbReference type="InterPro" id="IPR004167">
    <property type="entry name" value="PSBD"/>
</dbReference>
<dbReference type="PROSITE" id="PS51826">
    <property type="entry name" value="PSBD"/>
    <property type="match status" value="1"/>
</dbReference>
<dbReference type="InterPro" id="IPR011053">
    <property type="entry name" value="Single_hybrid_motif"/>
</dbReference>
<dbReference type="InterPro" id="IPR000089">
    <property type="entry name" value="Biotin_lipoyl"/>
</dbReference>
<evidence type="ECO:0000256" key="2">
    <source>
        <dbReference type="ARBA" id="ARBA00007317"/>
    </source>
</evidence>
<dbReference type="Gene3D" id="3.30.559.10">
    <property type="entry name" value="Chloramphenicol acetyltransferase-like domain"/>
    <property type="match status" value="1"/>
</dbReference>
<feature type="region of interest" description="Disordered" evidence="7">
    <location>
        <begin position="133"/>
        <end position="157"/>
    </location>
</feature>
<evidence type="ECO:0000256" key="1">
    <source>
        <dbReference type="ARBA" id="ARBA00001938"/>
    </source>
</evidence>
<dbReference type="Pfam" id="PF00198">
    <property type="entry name" value="2-oxoacid_dh"/>
    <property type="match status" value="1"/>
</dbReference>
<evidence type="ECO:0000256" key="4">
    <source>
        <dbReference type="ARBA" id="ARBA00022823"/>
    </source>
</evidence>
<dbReference type="Pfam" id="PF02817">
    <property type="entry name" value="E3_binding"/>
    <property type="match status" value="1"/>
</dbReference>
<feature type="domain" description="Peripheral subunit-binding (PSBD)" evidence="9">
    <location>
        <begin position="176"/>
        <end position="213"/>
    </location>
</feature>
<evidence type="ECO:0000256" key="5">
    <source>
        <dbReference type="ARBA" id="ARBA00023315"/>
    </source>
</evidence>
<dbReference type="SUPFAM" id="SSF52777">
    <property type="entry name" value="CoA-dependent acyltransferases"/>
    <property type="match status" value="1"/>
</dbReference>
<evidence type="ECO:0000256" key="6">
    <source>
        <dbReference type="RuleBase" id="RU003423"/>
    </source>
</evidence>
<keyword evidence="4 6" id="KW-0450">Lipoyl</keyword>
<dbReference type="SUPFAM" id="SSF47005">
    <property type="entry name" value="Peripheral subunit-binding domain of 2-oxo acid dehydrogenase complex"/>
    <property type="match status" value="1"/>
</dbReference>
<dbReference type="InterPro" id="IPR023213">
    <property type="entry name" value="CAT-like_dom_sf"/>
</dbReference>
<evidence type="ECO:0000259" key="8">
    <source>
        <dbReference type="PROSITE" id="PS50968"/>
    </source>
</evidence>
<evidence type="ECO:0000313" key="10">
    <source>
        <dbReference type="EMBL" id="GAA1747584.1"/>
    </source>
</evidence>
<sequence length="481" mass="49808">MIRDFPLPDLGEGLTESEIVAWRVAVGDRVELNQIIADVETAKAVVELPSPYAGVITALHAAEGETIDVGAPLFSCDTGEPVTESDVPAPPVASAEPVATPAPVESAAPAVEATEAAPGPNLVGYGAAAETGPKRRARAGLHSAAASTAPAETAPSHVAAHDATVTEVEPLAERPRSTPPVRKLARDLGVDLQAVAGTGERGLITRDDVEAAASASTSGARISPPVESLGEFLTDSTHPADLTGRQQPPAETRIPIRGVRKHTAAAMVRSAFTAPHVTEFLTVDVTATMQLLRGIRDDRAFAGHKVTPLAVVAKALCIAARRTPDVNSRWDEEAQEIVQFGGVNLGIAAATERGLVVPNIKGAEAMTLVELADAITALADTARAGRTQPADLAGGTISITNIGVFGIDAGTPILNPGEAAILAMGAVRRQPWEYQGEIALRELMTLSLSFDHRLVDGAQGSRFLADIGAILREPGLALTMA</sequence>
<dbReference type="PROSITE" id="PS00189">
    <property type="entry name" value="LIPOYL"/>
    <property type="match status" value="1"/>
</dbReference>
<keyword evidence="5 6" id="KW-0012">Acyltransferase</keyword>
<feature type="region of interest" description="Disordered" evidence="7">
    <location>
        <begin position="79"/>
        <end position="109"/>
    </location>
</feature>
<dbReference type="PROSITE" id="PS50968">
    <property type="entry name" value="BIOTINYL_LIPOYL"/>
    <property type="match status" value="1"/>
</dbReference>
<dbReference type="Gene3D" id="4.10.320.10">
    <property type="entry name" value="E3-binding domain"/>
    <property type="match status" value="1"/>
</dbReference>
<dbReference type="EC" id="2.3.1.-" evidence="6"/>
<feature type="compositionally biased region" description="Low complexity" evidence="7">
    <location>
        <begin position="92"/>
        <end position="109"/>
    </location>
</feature>
<comment type="similarity">
    <text evidence="2 6">Belongs to the 2-oxoacid dehydrogenase family.</text>
</comment>
<dbReference type="Pfam" id="PF00364">
    <property type="entry name" value="Biotin_lipoyl"/>
    <property type="match status" value="1"/>
</dbReference>
<accession>A0ABN2K3H3</accession>
<evidence type="ECO:0000313" key="11">
    <source>
        <dbReference type="Proteomes" id="UP001500506"/>
    </source>
</evidence>
<dbReference type="Proteomes" id="UP001500506">
    <property type="component" value="Unassembled WGS sequence"/>
</dbReference>
<evidence type="ECO:0000259" key="9">
    <source>
        <dbReference type="PROSITE" id="PS51826"/>
    </source>
</evidence>
<organism evidence="10 11">
    <name type="scientific">Agromyces humatus</name>
    <dbReference type="NCBI Taxonomy" id="279573"/>
    <lineage>
        <taxon>Bacteria</taxon>
        <taxon>Bacillati</taxon>
        <taxon>Actinomycetota</taxon>
        <taxon>Actinomycetes</taxon>
        <taxon>Micrococcales</taxon>
        <taxon>Microbacteriaceae</taxon>
        <taxon>Agromyces</taxon>
    </lineage>
</organism>
<keyword evidence="11" id="KW-1185">Reference proteome</keyword>
<feature type="domain" description="Lipoyl-binding" evidence="8">
    <location>
        <begin position="2"/>
        <end position="77"/>
    </location>
</feature>
<protein>
    <recommendedName>
        <fullName evidence="6">Dihydrolipoamide acetyltransferase component of pyruvate dehydrogenase complex</fullName>
        <ecNumber evidence="6">2.3.1.-</ecNumber>
    </recommendedName>
</protein>
<dbReference type="SUPFAM" id="SSF51230">
    <property type="entry name" value="Single hybrid motif"/>
    <property type="match status" value="1"/>
</dbReference>
<dbReference type="Gene3D" id="2.40.50.100">
    <property type="match status" value="1"/>
</dbReference>
<dbReference type="EMBL" id="BAAANH010000001">
    <property type="protein sequence ID" value="GAA1747584.1"/>
    <property type="molecule type" value="Genomic_DNA"/>
</dbReference>
<dbReference type="InterPro" id="IPR050743">
    <property type="entry name" value="2-oxoacid_DH_E2_comp"/>
</dbReference>
<comment type="caution">
    <text evidence="10">The sequence shown here is derived from an EMBL/GenBank/DDBJ whole genome shotgun (WGS) entry which is preliminary data.</text>
</comment>
<dbReference type="InterPro" id="IPR003016">
    <property type="entry name" value="2-oxoA_DH_lipoyl-BS"/>
</dbReference>
<proteinExistence type="inferred from homology"/>
<evidence type="ECO:0000256" key="3">
    <source>
        <dbReference type="ARBA" id="ARBA00022679"/>
    </source>
</evidence>
<dbReference type="InterPro" id="IPR036625">
    <property type="entry name" value="E3-bd_dom_sf"/>
</dbReference>
<feature type="compositionally biased region" description="Low complexity" evidence="7">
    <location>
        <begin position="140"/>
        <end position="157"/>
    </location>
</feature>
<name>A0ABN2K3H3_9MICO</name>
<gene>
    <name evidence="10" type="ORF">GCM10009747_00800</name>
</gene>
<dbReference type="PANTHER" id="PTHR43178">
    <property type="entry name" value="DIHYDROLIPOAMIDE ACETYLTRANSFERASE COMPONENT OF PYRUVATE DEHYDROGENASE COMPLEX"/>
    <property type="match status" value="1"/>
</dbReference>
<dbReference type="InterPro" id="IPR001078">
    <property type="entry name" value="2-oxoacid_DH_actylTfrase"/>
</dbReference>
<evidence type="ECO:0000256" key="7">
    <source>
        <dbReference type="SAM" id="MobiDB-lite"/>
    </source>
</evidence>
<reference evidence="10 11" key="1">
    <citation type="journal article" date="2019" name="Int. J. Syst. Evol. Microbiol.">
        <title>The Global Catalogue of Microorganisms (GCM) 10K type strain sequencing project: providing services to taxonomists for standard genome sequencing and annotation.</title>
        <authorList>
            <consortium name="The Broad Institute Genomics Platform"/>
            <consortium name="The Broad Institute Genome Sequencing Center for Infectious Disease"/>
            <person name="Wu L."/>
            <person name="Ma J."/>
        </authorList>
    </citation>
    <scope>NUCLEOTIDE SEQUENCE [LARGE SCALE GENOMIC DNA]</scope>
    <source>
        <strain evidence="10 11">JCM 14319</strain>
    </source>
</reference>
<keyword evidence="3 6" id="KW-0808">Transferase</keyword>